<name>A0A1H1TGL9_9ACTN</name>
<organism evidence="2 3">
    <name type="scientific">Actinoplanes derwentensis</name>
    <dbReference type="NCBI Taxonomy" id="113562"/>
    <lineage>
        <taxon>Bacteria</taxon>
        <taxon>Bacillati</taxon>
        <taxon>Actinomycetota</taxon>
        <taxon>Actinomycetes</taxon>
        <taxon>Micromonosporales</taxon>
        <taxon>Micromonosporaceae</taxon>
        <taxon>Actinoplanes</taxon>
    </lineage>
</organism>
<gene>
    <name evidence="2" type="ORF">SAMN04489716_1135</name>
</gene>
<proteinExistence type="predicted"/>
<reference evidence="2 3" key="1">
    <citation type="submission" date="2016-10" db="EMBL/GenBank/DDBJ databases">
        <authorList>
            <person name="de Groot N.N."/>
        </authorList>
    </citation>
    <scope>NUCLEOTIDE SEQUENCE [LARGE SCALE GENOMIC DNA]</scope>
    <source>
        <strain evidence="2 3">DSM 43941</strain>
    </source>
</reference>
<protein>
    <submittedName>
        <fullName evidence="2">Uncharacterized protein</fullName>
    </submittedName>
</protein>
<sequence>MFDPALVVTWTTVALTQGPPGGPVPVAPLLTALATRIQQQLGTDALRELQADPDDPSVRAHLQARIERAAFYDPAFTQDLTRLQQDIDEQKLLDRFTLPAGGPLRHALPAGAIAAGSTVHARPWAPNHDGVASHIARNPWYSRALIIVGTLASVVSLANLVILMLRAPSAPPPYLPGAAQTLVVLCTGLVLLAAGVATSHPTRRR</sequence>
<accession>A0A1H1TGL9</accession>
<evidence type="ECO:0000313" key="2">
    <source>
        <dbReference type="EMBL" id="SDS59403.1"/>
    </source>
</evidence>
<feature type="transmembrane region" description="Helical" evidence="1">
    <location>
        <begin position="144"/>
        <end position="165"/>
    </location>
</feature>
<dbReference type="AlphaFoldDB" id="A0A1H1TGL9"/>
<keyword evidence="1" id="KW-0472">Membrane</keyword>
<keyword evidence="1" id="KW-0812">Transmembrane</keyword>
<dbReference type="EMBL" id="LT629758">
    <property type="protein sequence ID" value="SDS59403.1"/>
    <property type="molecule type" value="Genomic_DNA"/>
</dbReference>
<dbReference type="Proteomes" id="UP000198688">
    <property type="component" value="Chromosome I"/>
</dbReference>
<feature type="transmembrane region" description="Helical" evidence="1">
    <location>
        <begin position="177"/>
        <end position="197"/>
    </location>
</feature>
<evidence type="ECO:0000313" key="3">
    <source>
        <dbReference type="Proteomes" id="UP000198688"/>
    </source>
</evidence>
<evidence type="ECO:0000256" key="1">
    <source>
        <dbReference type="SAM" id="Phobius"/>
    </source>
</evidence>
<keyword evidence="3" id="KW-1185">Reference proteome</keyword>
<dbReference type="RefSeq" id="WP_157751293.1">
    <property type="nucleotide sequence ID" value="NZ_BOMJ01000020.1"/>
</dbReference>
<keyword evidence="1" id="KW-1133">Transmembrane helix</keyword>